<gene>
    <name evidence="1" type="ORF">UFOVP141_10</name>
</gene>
<dbReference type="EMBL" id="LR798190">
    <property type="protein sequence ID" value="CAB5079690.1"/>
    <property type="molecule type" value="Genomic_DNA"/>
</dbReference>
<proteinExistence type="predicted"/>
<protein>
    <submittedName>
        <fullName evidence="1">Uncharacterized protein</fullName>
    </submittedName>
</protein>
<name>A0A6J7VM70_9CAUD</name>
<sequence length="297" mass="32864">MNPALEAAILKQHRMDGNPHPQYLLRAEYIPPTGGTSVPGGEVTTQWARWNHDHDGRYSITSHLHDDRYALKNHTHPLPPGYDGLRSVLEALDPKTGSQRFRIERFVNGRLIDSSPGPWHPYHEDLPSASEVVTPCTGTTAAGSHSYSHAANALTYIADEDNVALLERYITELVCDNEIAFASVAVAANAGATWFGTVLPIRFVNNRTWARRFAIQIHSPSGVPDGHKVSLGISNTREYNCQWKGDAPQSFDSKEFVQPDGGEITVWLFLGLGIVNKPDQTEAARVPYSVQVDAWFL</sequence>
<accession>A0A6J7VM70</accession>
<reference evidence="1" key="1">
    <citation type="submission" date="2020-05" db="EMBL/GenBank/DDBJ databases">
        <authorList>
            <person name="Chiriac C."/>
            <person name="Salcher M."/>
            <person name="Ghai R."/>
            <person name="Kavagutti S V."/>
        </authorList>
    </citation>
    <scope>NUCLEOTIDE SEQUENCE</scope>
</reference>
<organism evidence="1">
    <name type="scientific">uncultured Caudovirales phage</name>
    <dbReference type="NCBI Taxonomy" id="2100421"/>
    <lineage>
        <taxon>Viruses</taxon>
        <taxon>Duplodnaviria</taxon>
        <taxon>Heunggongvirae</taxon>
        <taxon>Uroviricota</taxon>
        <taxon>Caudoviricetes</taxon>
        <taxon>Peduoviridae</taxon>
        <taxon>Maltschvirus</taxon>
        <taxon>Maltschvirus maltsch</taxon>
    </lineage>
</organism>
<evidence type="ECO:0000313" key="1">
    <source>
        <dbReference type="EMBL" id="CAB5079690.1"/>
    </source>
</evidence>